<dbReference type="PRINTS" id="PR00846">
    <property type="entry name" value="GLHYDRLASE56"/>
</dbReference>
<evidence type="ECO:0000256" key="1">
    <source>
        <dbReference type="ARBA" id="ARBA00008871"/>
    </source>
</evidence>
<comment type="similarity">
    <text evidence="1 3 4">Belongs to the glycosyl hydrolase 56 family.</text>
</comment>
<keyword evidence="7" id="KW-1185">Reference proteome</keyword>
<dbReference type="EMBL" id="CALNXI010000548">
    <property type="protein sequence ID" value="CAH3029042.1"/>
    <property type="molecule type" value="Genomic_DNA"/>
</dbReference>
<name>A0ABN8MLX5_9CNID</name>
<evidence type="ECO:0000313" key="7">
    <source>
        <dbReference type="Proteomes" id="UP001159427"/>
    </source>
</evidence>
<dbReference type="Pfam" id="PF01630">
    <property type="entry name" value="Glyco_hydro_56"/>
    <property type="match status" value="2"/>
</dbReference>
<dbReference type="EC" id="3.2.1.35" evidence="4"/>
<organism evidence="6 7">
    <name type="scientific">Porites evermanni</name>
    <dbReference type="NCBI Taxonomy" id="104178"/>
    <lineage>
        <taxon>Eukaryota</taxon>
        <taxon>Metazoa</taxon>
        <taxon>Cnidaria</taxon>
        <taxon>Anthozoa</taxon>
        <taxon>Hexacorallia</taxon>
        <taxon>Scleractinia</taxon>
        <taxon>Fungiina</taxon>
        <taxon>Poritidae</taxon>
        <taxon>Porites</taxon>
    </lineage>
</organism>
<dbReference type="InterPro" id="IPR017853">
    <property type="entry name" value="GH"/>
</dbReference>
<gene>
    <name evidence="6" type="ORF">PEVE_00035408</name>
</gene>
<evidence type="ECO:0000256" key="2">
    <source>
        <dbReference type="ARBA" id="ARBA00023157"/>
    </source>
</evidence>
<evidence type="ECO:0000313" key="6">
    <source>
        <dbReference type="EMBL" id="CAH3029042.1"/>
    </source>
</evidence>
<sequence>MRTIVSFTSALTLHYIVSLISSVVLCSSGCFHGPSLPNKPFITVWNTPTDQCKPKWNVSLDLSAFDIVVNKDQKWCGEYIVIFYDTQLGFYPYFDSNGKAFNGGVPQVVDLLFLTALSLTLYLVLLGNLTAHLLKVEQDVANIIPDNEFQGIGVIDWEYWRPVFDRNWDKLSIYRNKSMELVKQRHPLWPDSLVEDIARVEFETAAREFMEETLLLVQKLRPKSLWGFYGFPNCYNDKDADNCSQVTMKYNDQISWLFEWSSVLFPSIYLHDKAKLNGTLFVKYRLLESFRFAKKLDGSPIPVFPYVRITYAVSQVYLNVGDIMSTILQSAEQGTAGVVIWGDHHSEATKTDCIELKNYIDNFLGPLVKSITSIAQNCSQEFCNLHGRCKFQLNPDLYFKASSLEVNLDFLSDQWKFLSCRCYSGWSGEDCRHHL</sequence>
<dbReference type="SUPFAM" id="SSF51445">
    <property type="entry name" value="(Trans)glycosidases"/>
    <property type="match status" value="1"/>
</dbReference>
<keyword evidence="4" id="KW-0326">Glycosidase</keyword>
<comment type="caution">
    <text evidence="6">The sequence shown here is derived from an EMBL/GenBank/DDBJ whole genome shotgun (WGS) entry which is preliminary data.</text>
</comment>
<evidence type="ECO:0000256" key="4">
    <source>
        <dbReference type="RuleBase" id="RU610713"/>
    </source>
</evidence>
<reference evidence="6 7" key="1">
    <citation type="submission" date="2022-05" db="EMBL/GenBank/DDBJ databases">
        <authorList>
            <consortium name="Genoscope - CEA"/>
            <person name="William W."/>
        </authorList>
    </citation>
    <scope>NUCLEOTIDE SEQUENCE [LARGE SCALE GENOMIC DNA]</scope>
</reference>
<keyword evidence="4" id="KW-0378">Hydrolase</keyword>
<feature type="chain" id="PRO_5046651153" description="Hyaluronidase" evidence="5">
    <location>
        <begin position="27"/>
        <end position="435"/>
    </location>
</feature>
<protein>
    <recommendedName>
        <fullName evidence="4">Hyaluronidase</fullName>
        <ecNumber evidence="4">3.2.1.35</ecNumber>
    </recommendedName>
</protein>
<dbReference type="PANTHER" id="PTHR11769:SF35">
    <property type="entry name" value="HYALURONIDASE"/>
    <property type="match status" value="1"/>
</dbReference>
<comment type="catalytic activity">
    <reaction evidence="4">
        <text>Random hydrolysis of (1-&gt;4)-linkages between N-acetyl-beta-D-glucosamine and D-glucuronate residues in hyaluronate.</text>
        <dbReference type="EC" id="3.2.1.35"/>
    </reaction>
</comment>
<dbReference type="InterPro" id="IPR018155">
    <property type="entry name" value="Hyaluronidase"/>
</dbReference>
<dbReference type="PIRSF" id="PIRSF038193">
    <property type="entry name" value="Hyaluronidase"/>
    <property type="match status" value="1"/>
</dbReference>
<keyword evidence="2" id="KW-1015">Disulfide bond</keyword>
<dbReference type="Proteomes" id="UP001159427">
    <property type="component" value="Unassembled WGS sequence"/>
</dbReference>
<dbReference type="Gene3D" id="3.20.20.70">
    <property type="entry name" value="Aldolase class I"/>
    <property type="match status" value="1"/>
</dbReference>
<evidence type="ECO:0000256" key="3">
    <source>
        <dbReference type="PIRNR" id="PIRNR038193"/>
    </source>
</evidence>
<feature type="signal peptide" evidence="5">
    <location>
        <begin position="1"/>
        <end position="26"/>
    </location>
</feature>
<dbReference type="InterPro" id="IPR013785">
    <property type="entry name" value="Aldolase_TIM"/>
</dbReference>
<evidence type="ECO:0000256" key="5">
    <source>
        <dbReference type="SAM" id="SignalP"/>
    </source>
</evidence>
<keyword evidence="5" id="KW-0732">Signal</keyword>
<accession>A0ABN8MLX5</accession>
<dbReference type="PANTHER" id="PTHR11769">
    <property type="entry name" value="HYALURONIDASE"/>
    <property type="match status" value="1"/>
</dbReference>
<proteinExistence type="inferred from homology"/>